<dbReference type="SUPFAM" id="SSF56563">
    <property type="entry name" value="Major capsid protein gp5"/>
    <property type="match status" value="1"/>
</dbReference>
<dbReference type="Gene3D" id="3.30.2320.10">
    <property type="entry name" value="hypothetical protein PF0899 domain"/>
    <property type="match status" value="1"/>
</dbReference>
<dbReference type="Gene3D" id="3.30.2400.10">
    <property type="entry name" value="Major capsid protein gp5"/>
    <property type="match status" value="1"/>
</dbReference>
<proteinExistence type="predicted"/>
<evidence type="ECO:0000259" key="1">
    <source>
        <dbReference type="Pfam" id="PF05065"/>
    </source>
</evidence>
<sequence>MSTNTRKETIRAAAAAAAAKRATDIAAKAEADNRNMTADELADYGRAMSEAKTGLERLRQLDVDDNVSEQVRKLGDDLFGPGGGSGSGAKRLALTGAGRKDSARAIAGKMMTGDRFGRKALTDSGSIVTPVPLQGDVASMGRVPASLLEVLPVIQHESPTFKFLRQTRRENSAAIVAPGAVKPTSLYTVEGVPGELRVFAHLSDPVDKYLLQDVASLERFVADEMLAGLNAAVEAEVLNGDGMAGHLRGILATSGIQVQAASADGVTTVRAGITKLEAAGHDASVIVLSPGAWADMETARNASGAFDLAGPVDRAARKLWGVQVVLSTTVPVNTGLIFDASTLAVDTDLAGIETKWSDAGELFDRNQVKARVEGRFSVSVFQPSGVVEFTLPMLTP</sequence>
<name>A0A2L0UFG5_9MICC</name>
<dbReference type="RefSeq" id="WP_208739180.1">
    <property type="nucleotide sequence ID" value="NZ_CP024915.1"/>
</dbReference>
<accession>A0A2L0UFG5</accession>
<evidence type="ECO:0000313" key="2">
    <source>
        <dbReference type="EMBL" id="AUZ87993.1"/>
    </source>
</evidence>
<dbReference type="AlphaFoldDB" id="A0A2L0UFG5"/>
<dbReference type="InterPro" id="IPR054612">
    <property type="entry name" value="Phage_capsid-like_C"/>
</dbReference>
<evidence type="ECO:0000313" key="3">
    <source>
        <dbReference type="Proteomes" id="UP000239187"/>
    </source>
</evidence>
<reference evidence="2 3" key="1">
    <citation type="submission" date="2017-11" db="EMBL/GenBank/DDBJ databases">
        <title>Draft genome of Arthrobacter agilis strain UMCV2, a plant growth-promoting rhizobacterium and biocontrol capacity of phytopathogenic fungi.</title>
        <authorList>
            <person name="Martinez-Camara R."/>
            <person name="Santoyo G."/>
            <person name="Moreno-Hagelsieb G."/>
            <person name="Valencia-Cantero E."/>
        </authorList>
    </citation>
    <scope>NUCLEOTIDE SEQUENCE [LARGE SCALE GENOMIC DNA]</scope>
    <source>
        <strain evidence="2 3">UMCV2</strain>
    </source>
</reference>
<dbReference type="Pfam" id="PF05065">
    <property type="entry name" value="Phage_capsid"/>
    <property type="match status" value="1"/>
</dbReference>
<gene>
    <name evidence="2" type="ORF">CVO76_10410</name>
</gene>
<dbReference type="EMBL" id="CP024915">
    <property type="protein sequence ID" value="AUZ87993.1"/>
    <property type="molecule type" value="Genomic_DNA"/>
</dbReference>
<feature type="domain" description="Phage capsid-like C-terminal" evidence="1">
    <location>
        <begin position="126"/>
        <end position="387"/>
    </location>
</feature>
<organism evidence="2 3">
    <name type="scientific">Arthrobacter agilis</name>
    <dbReference type="NCBI Taxonomy" id="37921"/>
    <lineage>
        <taxon>Bacteria</taxon>
        <taxon>Bacillati</taxon>
        <taxon>Actinomycetota</taxon>
        <taxon>Actinomycetes</taxon>
        <taxon>Micrococcales</taxon>
        <taxon>Micrococcaceae</taxon>
        <taxon>Arthrobacter</taxon>
    </lineage>
</organism>
<protein>
    <submittedName>
        <fullName evidence="2">Phage major capsid protein</fullName>
    </submittedName>
</protein>
<dbReference type="Proteomes" id="UP000239187">
    <property type="component" value="Chromosome"/>
</dbReference>